<dbReference type="SUPFAM" id="SSF55729">
    <property type="entry name" value="Acyl-CoA N-acyltransferases (Nat)"/>
    <property type="match status" value="1"/>
</dbReference>
<dbReference type="InterPro" id="IPR016181">
    <property type="entry name" value="Acyl_CoA_acyltransferase"/>
</dbReference>
<name>A0ABX9IGD6_9FLAO</name>
<dbReference type="RefSeq" id="WP_115920912.1">
    <property type="nucleotide sequence ID" value="NZ_BJYH01000053.1"/>
</dbReference>
<dbReference type="Proteomes" id="UP000256491">
    <property type="component" value="Unassembled WGS sequence"/>
</dbReference>
<proteinExistence type="predicted"/>
<dbReference type="EMBL" id="QNUF01000042">
    <property type="protein sequence ID" value="REC70378.1"/>
    <property type="molecule type" value="Genomic_DNA"/>
</dbReference>
<gene>
    <name evidence="1" type="ORF">DRF57_22195</name>
</gene>
<protein>
    <recommendedName>
        <fullName evidence="3">N-acetyltransferase domain-containing protein</fullName>
    </recommendedName>
</protein>
<evidence type="ECO:0000313" key="1">
    <source>
        <dbReference type="EMBL" id="REC70378.1"/>
    </source>
</evidence>
<comment type="caution">
    <text evidence="1">The sequence shown here is derived from an EMBL/GenBank/DDBJ whole genome shotgun (WGS) entry which is preliminary data.</text>
</comment>
<reference evidence="1 2" key="1">
    <citation type="journal article" date="2010" name="Syst. Appl. Microbiol.">
        <title>Four new species of Chryseobacterium from the rhizosphere of coastal sand dune plants, Chryseobacterium elymi sp. nov., Chryseobacterium hagamense sp. nov., Chryseobacterium lathyri sp. nov. and Chryseobacterium rhizosphaerae sp. nov.</title>
        <authorList>
            <person name="Cho S.H."/>
            <person name="Lee K.S."/>
            <person name="Shin D.S."/>
            <person name="Han J.H."/>
            <person name="Park K.S."/>
            <person name="Lee C.H."/>
            <person name="Park K.H."/>
            <person name="Kim S.B."/>
        </authorList>
    </citation>
    <scope>NUCLEOTIDE SEQUENCE [LARGE SCALE GENOMIC DNA]</scope>
    <source>
        <strain evidence="1 2">KCTC 22548</strain>
    </source>
</reference>
<evidence type="ECO:0000313" key="2">
    <source>
        <dbReference type="Proteomes" id="UP000256491"/>
    </source>
</evidence>
<accession>A0ABX9IGD6</accession>
<organism evidence="1 2">
    <name type="scientific">Chryseobacterium rhizosphaerae</name>
    <dbReference type="NCBI Taxonomy" id="395937"/>
    <lineage>
        <taxon>Bacteria</taxon>
        <taxon>Pseudomonadati</taxon>
        <taxon>Bacteroidota</taxon>
        <taxon>Flavobacteriia</taxon>
        <taxon>Flavobacteriales</taxon>
        <taxon>Weeksellaceae</taxon>
        <taxon>Chryseobacterium group</taxon>
        <taxon>Chryseobacterium</taxon>
    </lineage>
</organism>
<keyword evidence="2" id="KW-1185">Reference proteome</keyword>
<sequence length="153" mass="18097">MGRFFNIDPLAETYHAWSTYAFSGNREDWNETIIEKFQHEIYENDLLILSRIEILPEYRGVGIGHKWIKDFYVNFIQGCGLMALKVFPLQCESDHTLGRDKDWCDEMGYDKMEKGNDAFESLLQFYLKIGFQIFSDISKTIIFINPLLRNEKF</sequence>
<evidence type="ECO:0008006" key="3">
    <source>
        <dbReference type="Google" id="ProtNLM"/>
    </source>
</evidence>